<evidence type="ECO:0000313" key="1">
    <source>
        <dbReference type="EMBL" id="CAF4759564.1"/>
    </source>
</evidence>
<dbReference type="Proteomes" id="UP000681720">
    <property type="component" value="Unassembled WGS sequence"/>
</dbReference>
<dbReference type="Proteomes" id="UP000681967">
    <property type="component" value="Unassembled WGS sequence"/>
</dbReference>
<accession>A0A8S3AS30</accession>
<dbReference type="EMBL" id="CAJOBJ010147653">
    <property type="protein sequence ID" value="CAF4791450.1"/>
    <property type="molecule type" value="Genomic_DNA"/>
</dbReference>
<reference evidence="1" key="1">
    <citation type="submission" date="2021-02" db="EMBL/GenBank/DDBJ databases">
        <authorList>
            <person name="Nowell W R."/>
        </authorList>
    </citation>
    <scope>NUCLEOTIDE SEQUENCE</scope>
</reference>
<name>A0A8S3AS30_9BILA</name>
<dbReference type="EMBL" id="CAJOBH010131477">
    <property type="protein sequence ID" value="CAF4759564.1"/>
    <property type="molecule type" value="Genomic_DNA"/>
</dbReference>
<organism evidence="1 3">
    <name type="scientific">Rotaria magnacalcarata</name>
    <dbReference type="NCBI Taxonomy" id="392030"/>
    <lineage>
        <taxon>Eukaryota</taxon>
        <taxon>Metazoa</taxon>
        <taxon>Spiralia</taxon>
        <taxon>Gnathifera</taxon>
        <taxon>Rotifera</taxon>
        <taxon>Eurotatoria</taxon>
        <taxon>Bdelloidea</taxon>
        <taxon>Philodinida</taxon>
        <taxon>Philodinidae</taxon>
        <taxon>Rotaria</taxon>
    </lineage>
</organism>
<feature type="non-terminal residue" evidence="1">
    <location>
        <position position="1"/>
    </location>
</feature>
<gene>
    <name evidence="1" type="ORF">BYL167_LOCUS46449</name>
    <name evidence="2" type="ORF">GIL414_LOCUS46769</name>
</gene>
<sequence length="34" mass="3828">GGQGHTDHIVECTGKCMIYRNDDDDDDGKEKYLV</sequence>
<evidence type="ECO:0000313" key="3">
    <source>
        <dbReference type="Proteomes" id="UP000681967"/>
    </source>
</evidence>
<protein>
    <submittedName>
        <fullName evidence="1">Uncharacterized protein</fullName>
    </submittedName>
</protein>
<dbReference type="AlphaFoldDB" id="A0A8S3AS30"/>
<comment type="caution">
    <text evidence="1">The sequence shown here is derived from an EMBL/GenBank/DDBJ whole genome shotgun (WGS) entry which is preliminary data.</text>
</comment>
<evidence type="ECO:0000313" key="2">
    <source>
        <dbReference type="EMBL" id="CAF4791450.1"/>
    </source>
</evidence>
<proteinExistence type="predicted"/>